<evidence type="ECO:0000256" key="2">
    <source>
        <dbReference type="ARBA" id="ARBA00022475"/>
    </source>
</evidence>
<name>A0A6N3CDV7_9ENTR</name>
<gene>
    <name evidence="9" type="primary">garP_3</name>
    <name evidence="9" type="ORF">EMLFYP7_01535</name>
</gene>
<keyword evidence="5 7" id="KW-0472">Membrane</keyword>
<dbReference type="GO" id="GO:0022857">
    <property type="term" value="F:transmembrane transporter activity"/>
    <property type="evidence" value="ECO:0007669"/>
    <property type="project" value="InterPro"/>
</dbReference>
<feature type="transmembrane region" description="Helical" evidence="7">
    <location>
        <begin position="362"/>
        <end position="384"/>
    </location>
</feature>
<dbReference type="InterPro" id="IPR000849">
    <property type="entry name" value="Sugar_P_transporter"/>
</dbReference>
<proteinExistence type="inferred from homology"/>
<dbReference type="PANTHER" id="PTHR11662:SF399">
    <property type="entry name" value="FI19708P1-RELATED"/>
    <property type="match status" value="1"/>
</dbReference>
<feature type="transmembrane region" description="Helical" evidence="7">
    <location>
        <begin position="60"/>
        <end position="82"/>
    </location>
</feature>
<evidence type="ECO:0000256" key="5">
    <source>
        <dbReference type="ARBA" id="ARBA00023136"/>
    </source>
</evidence>
<evidence type="ECO:0000259" key="8">
    <source>
        <dbReference type="PROSITE" id="PS50850"/>
    </source>
</evidence>
<dbReference type="InterPro" id="IPR020846">
    <property type="entry name" value="MFS_dom"/>
</dbReference>
<sequence length="461" mass="51340">MSLDSIESLKNKKARKRSKYRWFVMALIFVIFVVAQADRANIGFAIPYIQDEFQLTNTDIGVIISLFFAGYALCQIPSGYLVRKKGVRISYTLGMALTSIFTFLMGRVDSFAHLKILRTFVGISEAPVVISSTATINNWFPSKEKGTATGIFLAGSKFGPFLVPPICAWILIHYDWRHIFYFFAIPGAILSIVWYVLVRNKPSESPFVNQEEADYINDNAPESNETDDGKQPKFQARPFKYGLIDRLIRTKQLSPLNTTREIFTSWDIYGAAMGYMCMVGIVDGVLMSWLPKYLLQEHGFNIINSAILASTPFAGNVLGNLLGGWLSDNVFGKRRKPLMLVSALCTIIMMGFMLFAPQNKLMLGFILFSIGFLLSLGYSAYSVYAMGRASKDCYPVAYSIINTGGQIGAVCMPLIVGILLDKFNWDAVFLSLSVAAFVCMLVVLTIREPLPVGATLPENTR</sequence>
<evidence type="ECO:0000256" key="4">
    <source>
        <dbReference type="ARBA" id="ARBA00022989"/>
    </source>
</evidence>
<accession>A0A6N3CDV7</accession>
<feature type="transmembrane region" description="Helical" evidence="7">
    <location>
        <begin position="396"/>
        <end position="419"/>
    </location>
</feature>
<organism evidence="9">
    <name type="scientific">Phytobacter massiliensis</name>
    <dbReference type="NCBI Taxonomy" id="1485952"/>
    <lineage>
        <taxon>Bacteria</taxon>
        <taxon>Pseudomonadati</taxon>
        <taxon>Pseudomonadota</taxon>
        <taxon>Gammaproteobacteria</taxon>
        <taxon>Enterobacterales</taxon>
        <taxon>Enterobacteriaceae</taxon>
        <taxon>Phytobacter</taxon>
    </lineage>
</organism>
<dbReference type="EMBL" id="CACRTZ010000006">
    <property type="protein sequence ID" value="VYU15196.1"/>
    <property type="molecule type" value="Genomic_DNA"/>
</dbReference>
<dbReference type="InterPro" id="IPR050382">
    <property type="entry name" value="MFS_Na/Anion_cotransporter"/>
</dbReference>
<keyword evidence="4 7" id="KW-1133">Transmembrane helix</keyword>
<dbReference type="AlphaFoldDB" id="A0A6N3CDV7"/>
<protein>
    <submittedName>
        <fullName evidence="9">Putative galactarate transporter</fullName>
    </submittedName>
</protein>
<comment type="subcellular location">
    <subcellularLocation>
        <location evidence="1">Cell membrane</location>
        <topology evidence="1">Multi-pass membrane protein</topology>
    </subcellularLocation>
</comment>
<keyword evidence="3 7" id="KW-0812">Transmembrane</keyword>
<dbReference type="InterPro" id="IPR011701">
    <property type="entry name" value="MFS"/>
</dbReference>
<feature type="domain" description="Major facilitator superfamily (MFS) profile" evidence="8">
    <location>
        <begin position="24"/>
        <end position="451"/>
    </location>
</feature>
<dbReference type="Gene3D" id="1.20.1250.20">
    <property type="entry name" value="MFS general substrate transporter like domains"/>
    <property type="match status" value="2"/>
</dbReference>
<evidence type="ECO:0000256" key="6">
    <source>
        <dbReference type="ARBA" id="ARBA00038514"/>
    </source>
</evidence>
<feature type="transmembrane region" description="Helical" evidence="7">
    <location>
        <begin position="268"/>
        <end position="290"/>
    </location>
</feature>
<evidence type="ECO:0000256" key="7">
    <source>
        <dbReference type="SAM" id="Phobius"/>
    </source>
</evidence>
<evidence type="ECO:0000313" key="9">
    <source>
        <dbReference type="EMBL" id="VYU15196.1"/>
    </source>
</evidence>
<keyword evidence="2" id="KW-1003">Cell membrane</keyword>
<feature type="transmembrane region" description="Helical" evidence="7">
    <location>
        <begin position="89"/>
        <end position="108"/>
    </location>
</feature>
<dbReference type="GO" id="GO:0005886">
    <property type="term" value="C:plasma membrane"/>
    <property type="evidence" value="ECO:0007669"/>
    <property type="project" value="UniProtKB-SubCell"/>
</dbReference>
<comment type="similarity">
    <text evidence="6">Belongs to the major facilitator superfamily. Phthalate permease family.</text>
</comment>
<feature type="transmembrane region" description="Helical" evidence="7">
    <location>
        <begin position="302"/>
        <end position="326"/>
    </location>
</feature>
<feature type="transmembrane region" description="Helical" evidence="7">
    <location>
        <begin position="20"/>
        <end position="37"/>
    </location>
</feature>
<dbReference type="InterPro" id="IPR036259">
    <property type="entry name" value="MFS_trans_sf"/>
</dbReference>
<feature type="transmembrane region" description="Helical" evidence="7">
    <location>
        <begin position="425"/>
        <end position="446"/>
    </location>
</feature>
<dbReference type="PANTHER" id="PTHR11662">
    <property type="entry name" value="SOLUTE CARRIER FAMILY 17"/>
    <property type="match status" value="1"/>
</dbReference>
<evidence type="ECO:0000256" key="1">
    <source>
        <dbReference type="ARBA" id="ARBA00004651"/>
    </source>
</evidence>
<feature type="transmembrane region" description="Helical" evidence="7">
    <location>
        <begin position="152"/>
        <end position="172"/>
    </location>
</feature>
<evidence type="ECO:0000256" key="3">
    <source>
        <dbReference type="ARBA" id="ARBA00022692"/>
    </source>
</evidence>
<feature type="transmembrane region" description="Helical" evidence="7">
    <location>
        <begin position="178"/>
        <end position="197"/>
    </location>
</feature>
<feature type="transmembrane region" description="Helical" evidence="7">
    <location>
        <begin position="338"/>
        <end position="356"/>
    </location>
</feature>
<dbReference type="SUPFAM" id="SSF103473">
    <property type="entry name" value="MFS general substrate transporter"/>
    <property type="match status" value="1"/>
</dbReference>
<dbReference type="Pfam" id="PF07690">
    <property type="entry name" value="MFS_1"/>
    <property type="match status" value="1"/>
</dbReference>
<reference evidence="9" key="1">
    <citation type="submission" date="2019-11" db="EMBL/GenBank/DDBJ databases">
        <authorList>
            <person name="Feng L."/>
        </authorList>
    </citation>
    <scope>NUCLEOTIDE SEQUENCE</scope>
    <source>
        <strain evidence="9">EMassiliensisLFYP7</strain>
    </source>
</reference>
<dbReference type="CDD" id="cd17319">
    <property type="entry name" value="MFS_ExuT_GudP_like"/>
    <property type="match status" value="1"/>
</dbReference>
<dbReference type="PIRSF" id="PIRSF002808">
    <property type="entry name" value="Hexose_phosphate_transp"/>
    <property type="match status" value="1"/>
</dbReference>
<dbReference type="PROSITE" id="PS50850">
    <property type="entry name" value="MFS"/>
    <property type="match status" value="1"/>
</dbReference>